<organism evidence="2 3">
    <name type="scientific">Glossina austeni</name>
    <name type="common">Savannah tsetse fly</name>
    <dbReference type="NCBI Taxonomy" id="7395"/>
    <lineage>
        <taxon>Eukaryota</taxon>
        <taxon>Metazoa</taxon>
        <taxon>Ecdysozoa</taxon>
        <taxon>Arthropoda</taxon>
        <taxon>Hexapoda</taxon>
        <taxon>Insecta</taxon>
        <taxon>Pterygota</taxon>
        <taxon>Neoptera</taxon>
        <taxon>Endopterygota</taxon>
        <taxon>Diptera</taxon>
        <taxon>Brachycera</taxon>
        <taxon>Muscomorpha</taxon>
        <taxon>Hippoboscoidea</taxon>
        <taxon>Glossinidae</taxon>
        <taxon>Glossina</taxon>
    </lineage>
</organism>
<feature type="compositionally biased region" description="Basic and acidic residues" evidence="1">
    <location>
        <begin position="64"/>
        <end position="76"/>
    </location>
</feature>
<evidence type="ECO:0000313" key="3">
    <source>
        <dbReference type="Proteomes" id="UP000078200"/>
    </source>
</evidence>
<feature type="region of interest" description="Disordered" evidence="1">
    <location>
        <begin position="37"/>
        <end position="120"/>
    </location>
</feature>
<feature type="compositionally biased region" description="Polar residues" evidence="1">
    <location>
        <begin position="97"/>
        <end position="116"/>
    </location>
</feature>
<evidence type="ECO:0000313" key="2">
    <source>
        <dbReference type="EnsemblMetazoa" id="GAUT035682-PA"/>
    </source>
</evidence>
<accession>A0A1A9VFK2</accession>
<protein>
    <submittedName>
        <fullName evidence="2">Uncharacterized protein</fullName>
    </submittedName>
</protein>
<feature type="compositionally biased region" description="Basic residues" evidence="1">
    <location>
        <begin position="44"/>
        <end position="53"/>
    </location>
</feature>
<reference evidence="2" key="1">
    <citation type="submission" date="2020-05" db="UniProtKB">
        <authorList>
            <consortium name="EnsemblMetazoa"/>
        </authorList>
    </citation>
    <scope>IDENTIFICATION</scope>
    <source>
        <strain evidence="2">TTRI</strain>
    </source>
</reference>
<dbReference type="AlphaFoldDB" id="A0A1A9VFK2"/>
<sequence length="206" mass="22702">MLLIVRVDESSAAIQKKNEQATSYGFDSVLLILSNRRSAQGSKGRNRQRRRPIGHCPGIGNWSVDEKEHGRAKKEPGATPPTNVSEGNLKDGGPRWNGSNLQETSGPCMASKTNGPSALRRRPTEDFILGDLVAIWTFMPSLGPKQSTKTKSGRAHSKASAVYVMMREAHRQTQTSLASYLKVLEGDSTHWDVIYEKYPTSSNAYI</sequence>
<evidence type="ECO:0000256" key="1">
    <source>
        <dbReference type="SAM" id="MobiDB-lite"/>
    </source>
</evidence>
<keyword evidence="3" id="KW-1185">Reference proteome</keyword>
<proteinExistence type="predicted"/>
<dbReference type="EnsemblMetazoa" id="GAUT035682-RA">
    <property type="protein sequence ID" value="GAUT035682-PA"/>
    <property type="gene ID" value="GAUT035682"/>
</dbReference>
<name>A0A1A9VFK2_GLOAU</name>
<dbReference type="Proteomes" id="UP000078200">
    <property type="component" value="Unassembled WGS sequence"/>
</dbReference>
<dbReference type="VEuPathDB" id="VectorBase:GAUT035682"/>